<sequence length="376" mass="45094">MILYLSSFILCLLFRYIKQTQSSVKFFCFYCCFLCLFLCFGYMCGSDWRGYEIMYNRIDLDNLFSDYYAEPGYYIYMLGFKYLKIDFWIFFIFTKVVVFFIIVKALIKYSDKEKYIAFMYFIPWYGFYLFIDNPMRNLIAISIFIFAVKYIVHQKLFIYCGLICLASLFHTSAIIFLPFYFIANKKIKNFWFVLLFVLFNVFFASKDFLVDFIDYIAGGIPYVSAKLNSYIVNESIYAEGRLLSFGMIFHILFFVVLLLKRRNIESYENGIIIFNFAIIYLLFYRLATTIEIFARFQLYLCVFFCAAIALLSSMFNLRSKIIYTLYLLLLAFVGSNRIYADFRYIPYSNYLEYVIKGYFPSYNERDNYNLKHSPYK</sequence>
<evidence type="ECO:0000256" key="1">
    <source>
        <dbReference type="SAM" id="Phobius"/>
    </source>
</evidence>
<feature type="transmembrane region" description="Helical" evidence="1">
    <location>
        <begin position="296"/>
        <end position="315"/>
    </location>
</feature>
<feature type="transmembrane region" description="Helical" evidence="1">
    <location>
        <begin position="159"/>
        <end position="183"/>
    </location>
</feature>
<feature type="transmembrane region" description="Helical" evidence="1">
    <location>
        <begin position="87"/>
        <end position="107"/>
    </location>
</feature>
<dbReference type="AlphaFoldDB" id="A0AB73AGC6"/>
<feature type="transmembrane region" description="Helical" evidence="1">
    <location>
        <begin position="189"/>
        <end position="205"/>
    </location>
</feature>
<evidence type="ECO:0000313" key="2">
    <source>
        <dbReference type="EMBL" id="EYB08203.1"/>
    </source>
</evidence>
<dbReference type="EMBL" id="JGEU01000044">
    <property type="protein sequence ID" value="EYB08203.1"/>
    <property type="molecule type" value="Genomic_DNA"/>
</dbReference>
<accession>A0AB73AGC6</accession>
<keyword evidence="1" id="KW-0472">Membrane</keyword>
<protein>
    <submittedName>
        <fullName evidence="2">Membrane protein</fullName>
    </submittedName>
</protein>
<feature type="transmembrane region" description="Helical" evidence="1">
    <location>
        <begin position="24"/>
        <end position="43"/>
    </location>
</feature>
<feature type="transmembrane region" description="Helical" evidence="1">
    <location>
        <begin position="137"/>
        <end position="152"/>
    </location>
</feature>
<feature type="transmembrane region" description="Helical" evidence="1">
    <location>
        <begin position="271"/>
        <end position="290"/>
    </location>
</feature>
<dbReference type="RefSeq" id="WP_032592173.1">
    <property type="nucleotide sequence ID" value="NZ_JGEU01000044.1"/>
</dbReference>
<proteinExistence type="predicted"/>
<reference evidence="2 3" key="1">
    <citation type="submission" date="2014-02" db="EMBL/GenBank/DDBJ databases">
        <authorList>
            <person name="Sears C."/>
            <person name="Carroll K."/>
            <person name="Sack B.R."/>
            <person name="Qadri F."/>
            <person name="Myers L.L."/>
            <person name="Chung G.-T."/>
            <person name="Escheverria P."/>
            <person name="Fraser C.M."/>
            <person name="Sadzewicz L."/>
            <person name="Shefchek K.A."/>
            <person name="Tallon L."/>
            <person name="Das S.P."/>
            <person name="Daugherty S."/>
            <person name="Mongodin E.F."/>
        </authorList>
    </citation>
    <scope>NUCLEOTIDE SEQUENCE [LARGE SCALE GENOMIC DNA]</scope>
    <source>
        <strain evidence="2 3">3783N1-6</strain>
    </source>
</reference>
<name>A0AB73AGC6_BACFG</name>
<organism evidence="2 3">
    <name type="scientific">Bacteroides fragilis str. 3783N1-6</name>
    <dbReference type="NCBI Taxonomy" id="1339310"/>
    <lineage>
        <taxon>Bacteria</taxon>
        <taxon>Pseudomonadati</taxon>
        <taxon>Bacteroidota</taxon>
        <taxon>Bacteroidia</taxon>
        <taxon>Bacteroidales</taxon>
        <taxon>Bacteroidaceae</taxon>
        <taxon>Bacteroides</taxon>
    </lineage>
</organism>
<feature type="transmembrane region" description="Helical" evidence="1">
    <location>
        <begin position="322"/>
        <end position="340"/>
    </location>
</feature>
<dbReference type="InterPro" id="IPR049458">
    <property type="entry name" value="EpsG-like"/>
</dbReference>
<dbReference type="Pfam" id="PF14897">
    <property type="entry name" value="EpsG"/>
    <property type="match status" value="1"/>
</dbReference>
<feature type="transmembrane region" description="Helical" evidence="1">
    <location>
        <begin position="242"/>
        <end position="259"/>
    </location>
</feature>
<keyword evidence="1" id="KW-1133">Transmembrane helix</keyword>
<evidence type="ECO:0000313" key="3">
    <source>
        <dbReference type="Proteomes" id="UP000021175"/>
    </source>
</evidence>
<gene>
    <name evidence="2" type="ORF">M119_3940</name>
</gene>
<dbReference type="Proteomes" id="UP000021175">
    <property type="component" value="Unassembled WGS sequence"/>
</dbReference>
<keyword evidence="1" id="KW-0812">Transmembrane</keyword>
<comment type="caution">
    <text evidence="2">The sequence shown here is derived from an EMBL/GenBank/DDBJ whole genome shotgun (WGS) entry which is preliminary data.</text>
</comment>